<dbReference type="InterPro" id="IPR000524">
    <property type="entry name" value="Tscrpt_reg_HTH_GntR"/>
</dbReference>
<dbReference type="SUPFAM" id="SSF46785">
    <property type="entry name" value="Winged helix' DNA-binding domain"/>
    <property type="match status" value="1"/>
</dbReference>
<reference evidence="5 6" key="1">
    <citation type="submission" date="2019-07" db="EMBL/GenBank/DDBJ databases">
        <title>Full genome sequence of Sphingomonas sp. 4R-6-7(HKS19).</title>
        <authorList>
            <person name="Im W.-T."/>
        </authorList>
    </citation>
    <scope>NUCLEOTIDE SEQUENCE [LARGE SCALE GENOMIC DNA]</scope>
    <source>
        <strain evidence="5 6">HKS19</strain>
    </source>
</reference>
<dbReference type="PROSITE" id="PS50949">
    <property type="entry name" value="HTH_GNTR"/>
    <property type="match status" value="1"/>
</dbReference>
<evidence type="ECO:0000313" key="6">
    <source>
        <dbReference type="Proteomes" id="UP000315673"/>
    </source>
</evidence>
<protein>
    <submittedName>
        <fullName evidence="5">FadR family transcriptional regulator</fullName>
    </submittedName>
</protein>
<dbReference type="GO" id="GO:0003677">
    <property type="term" value="F:DNA binding"/>
    <property type="evidence" value="ECO:0007669"/>
    <property type="project" value="UniProtKB-KW"/>
</dbReference>
<dbReference type="Pfam" id="PF07729">
    <property type="entry name" value="FCD"/>
    <property type="match status" value="1"/>
</dbReference>
<dbReference type="PANTHER" id="PTHR43537:SF44">
    <property type="entry name" value="GNTR FAMILY REGULATORY PROTEIN"/>
    <property type="match status" value="1"/>
</dbReference>
<dbReference type="InterPro" id="IPR036388">
    <property type="entry name" value="WH-like_DNA-bd_sf"/>
</dbReference>
<dbReference type="InterPro" id="IPR011711">
    <property type="entry name" value="GntR_C"/>
</dbReference>
<evidence type="ECO:0000313" key="5">
    <source>
        <dbReference type="EMBL" id="QDZ09149.1"/>
    </source>
</evidence>
<dbReference type="Gene3D" id="1.20.120.530">
    <property type="entry name" value="GntR ligand-binding domain-like"/>
    <property type="match status" value="1"/>
</dbReference>
<keyword evidence="6" id="KW-1185">Reference proteome</keyword>
<evidence type="ECO:0000256" key="1">
    <source>
        <dbReference type="ARBA" id="ARBA00023015"/>
    </source>
</evidence>
<dbReference type="CDD" id="cd07377">
    <property type="entry name" value="WHTH_GntR"/>
    <property type="match status" value="1"/>
</dbReference>
<dbReference type="InterPro" id="IPR036390">
    <property type="entry name" value="WH_DNA-bd_sf"/>
</dbReference>
<dbReference type="PRINTS" id="PR00035">
    <property type="entry name" value="HTHGNTR"/>
</dbReference>
<dbReference type="AlphaFoldDB" id="A0A5B8LMB6"/>
<dbReference type="KEGG" id="spai:FPZ24_10660"/>
<keyword evidence="2" id="KW-0238">DNA-binding</keyword>
<evidence type="ECO:0000256" key="2">
    <source>
        <dbReference type="ARBA" id="ARBA00023125"/>
    </source>
</evidence>
<evidence type="ECO:0000256" key="3">
    <source>
        <dbReference type="ARBA" id="ARBA00023163"/>
    </source>
</evidence>
<dbReference type="Proteomes" id="UP000315673">
    <property type="component" value="Chromosome"/>
</dbReference>
<dbReference type="SUPFAM" id="SSF48008">
    <property type="entry name" value="GntR ligand-binding domain-like"/>
    <property type="match status" value="1"/>
</dbReference>
<keyword evidence="3" id="KW-0804">Transcription</keyword>
<gene>
    <name evidence="5" type="ORF">FPZ24_10660</name>
</gene>
<accession>A0A5B8LMB6</accession>
<name>A0A5B8LMB6_9SPHN</name>
<dbReference type="InterPro" id="IPR008920">
    <property type="entry name" value="TF_FadR/GntR_C"/>
</dbReference>
<dbReference type="PANTHER" id="PTHR43537">
    <property type="entry name" value="TRANSCRIPTIONAL REGULATOR, GNTR FAMILY"/>
    <property type="match status" value="1"/>
</dbReference>
<sequence>MTAASNSAKLADQLVIDLERRVLSGELPPGSRFPSEKAVVDSTGVSRTVVREAFARMSAKGLLVSRRGSGAYVAESARYQAFQITPDELSEIDDVHRLFEMRTPLEEEMAGLAAARRDDGDLDAMDAAIAALIASENVDVAVNADTAFHAAIAGATRNDYFVRFTEFLGVRLVPPRTVYLRNSDGVPREEYIRAIADDHAAIFAAIRKRDPAAARNAARAHMYKSMERHELIRGAFEAEDRTQI</sequence>
<dbReference type="GO" id="GO:0003700">
    <property type="term" value="F:DNA-binding transcription factor activity"/>
    <property type="evidence" value="ECO:0007669"/>
    <property type="project" value="InterPro"/>
</dbReference>
<dbReference type="Pfam" id="PF00392">
    <property type="entry name" value="GntR"/>
    <property type="match status" value="1"/>
</dbReference>
<organism evidence="5 6">
    <name type="scientific">Sphingomonas panacisoli</name>
    <dbReference type="NCBI Taxonomy" id="1813879"/>
    <lineage>
        <taxon>Bacteria</taxon>
        <taxon>Pseudomonadati</taxon>
        <taxon>Pseudomonadota</taxon>
        <taxon>Alphaproteobacteria</taxon>
        <taxon>Sphingomonadales</taxon>
        <taxon>Sphingomonadaceae</taxon>
        <taxon>Sphingomonas</taxon>
    </lineage>
</organism>
<feature type="domain" description="HTH gntR-type" evidence="4">
    <location>
        <begin position="8"/>
        <end position="76"/>
    </location>
</feature>
<proteinExistence type="predicted"/>
<dbReference type="EMBL" id="CP042306">
    <property type="protein sequence ID" value="QDZ09149.1"/>
    <property type="molecule type" value="Genomic_DNA"/>
</dbReference>
<evidence type="ECO:0000259" key="4">
    <source>
        <dbReference type="PROSITE" id="PS50949"/>
    </source>
</evidence>
<dbReference type="SMART" id="SM00895">
    <property type="entry name" value="FCD"/>
    <property type="match status" value="1"/>
</dbReference>
<dbReference type="SMART" id="SM00345">
    <property type="entry name" value="HTH_GNTR"/>
    <property type="match status" value="1"/>
</dbReference>
<keyword evidence="1" id="KW-0805">Transcription regulation</keyword>
<dbReference type="OrthoDB" id="9809707at2"/>
<dbReference type="Gene3D" id="1.10.10.10">
    <property type="entry name" value="Winged helix-like DNA-binding domain superfamily/Winged helix DNA-binding domain"/>
    <property type="match status" value="1"/>
</dbReference>